<dbReference type="PROSITE" id="PS51273">
    <property type="entry name" value="GATASE_TYPE_1"/>
    <property type="match status" value="1"/>
</dbReference>
<dbReference type="CDD" id="cd01748">
    <property type="entry name" value="GATase1_IGP_Synthase"/>
    <property type="match status" value="1"/>
</dbReference>
<dbReference type="Pfam" id="PF00117">
    <property type="entry name" value="GATase"/>
    <property type="match status" value="1"/>
</dbReference>
<feature type="active site" evidence="10 11">
    <location>
        <position position="183"/>
    </location>
</feature>
<keyword evidence="4 10" id="KW-0378">Hydrolase</keyword>
<keyword evidence="14" id="KW-1185">Reference proteome</keyword>
<dbReference type="GO" id="GO:0000105">
    <property type="term" value="P:L-histidine biosynthetic process"/>
    <property type="evidence" value="ECO:0007669"/>
    <property type="project" value="UniProtKB-UniRule"/>
</dbReference>
<keyword evidence="5 10" id="KW-0315">Glutamine amidotransferase</keyword>
<dbReference type="GO" id="GO:0004359">
    <property type="term" value="F:glutaminase activity"/>
    <property type="evidence" value="ECO:0007669"/>
    <property type="project" value="UniProtKB-EC"/>
</dbReference>
<evidence type="ECO:0000256" key="5">
    <source>
        <dbReference type="ARBA" id="ARBA00022962"/>
    </source>
</evidence>
<comment type="pathway">
    <text evidence="1 10">Amino-acid biosynthesis; L-histidine biosynthesis; L-histidine from 5-phospho-alpha-D-ribose 1-diphosphate: step 5/9.</text>
</comment>
<dbReference type="InterPro" id="IPR010139">
    <property type="entry name" value="Imidazole-glycPsynth_HisH"/>
</dbReference>
<feature type="domain" description="Glutamine amidotransferase" evidence="12">
    <location>
        <begin position="4"/>
        <end position="196"/>
    </location>
</feature>
<evidence type="ECO:0000313" key="14">
    <source>
        <dbReference type="Proteomes" id="UP000675284"/>
    </source>
</evidence>
<dbReference type="PANTHER" id="PTHR42701:SF1">
    <property type="entry name" value="IMIDAZOLE GLYCEROL PHOSPHATE SYNTHASE SUBUNIT HISH"/>
    <property type="match status" value="1"/>
</dbReference>
<dbReference type="InterPro" id="IPR029062">
    <property type="entry name" value="Class_I_gatase-like"/>
</dbReference>
<organism evidence="13 14">
    <name type="scientific">Virgibacillus salarius</name>
    <dbReference type="NCBI Taxonomy" id="447199"/>
    <lineage>
        <taxon>Bacteria</taxon>
        <taxon>Bacillati</taxon>
        <taxon>Bacillota</taxon>
        <taxon>Bacilli</taxon>
        <taxon>Bacillales</taxon>
        <taxon>Bacillaceae</taxon>
        <taxon>Virgibacillus</taxon>
    </lineage>
</organism>
<dbReference type="EC" id="3.5.1.2" evidence="10"/>
<dbReference type="EC" id="4.3.2.10" evidence="10"/>
<dbReference type="PIRSF" id="PIRSF000495">
    <property type="entry name" value="Amidotransf_hisH"/>
    <property type="match status" value="1"/>
</dbReference>
<dbReference type="GO" id="GO:0005737">
    <property type="term" value="C:cytoplasm"/>
    <property type="evidence" value="ECO:0007669"/>
    <property type="project" value="UniProtKB-SubCell"/>
</dbReference>
<evidence type="ECO:0000313" key="13">
    <source>
        <dbReference type="EMBL" id="MBR7797770.1"/>
    </source>
</evidence>
<evidence type="ECO:0000256" key="6">
    <source>
        <dbReference type="ARBA" id="ARBA00023102"/>
    </source>
</evidence>
<evidence type="ECO:0000256" key="1">
    <source>
        <dbReference type="ARBA" id="ARBA00005091"/>
    </source>
</evidence>
<dbReference type="HAMAP" id="MF_00278">
    <property type="entry name" value="HisH"/>
    <property type="match status" value="1"/>
</dbReference>
<evidence type="ECO:0000256" key="3">
    <source>
        <dbReference type="ARBA" id="ARBA00022605"/>
    </source>
</evidence>
<comment type="caution">
    <text evidence="13">The sequence shown here is derived from an EMBL/GenBank/DDBJ whole genome shotgun (WGS) entry which is preliminary data.</text>
</comment>
<comment type="catalytic activity">
    <reaction evidence="9 10">
        <text>L-glutamine + H2O = L-glutamate + NH4(+)</text>
        <dbReference type="Rhea" id="RHEA:15889"/>
        <dbReference type="ChEBI" id="CHEBI:15377"/>
        <dbReference type="ChEBI" id="CHEBI:28938"/>
        <dbReference type="ChEBI" id="CHEBI:29985"/>
        <dbReference type="ChEBI" id="CHEBI:58359"/>
        <dbReference type="EC" id="3.5.1.2"/>
    </reaction>
</comment>
<evidence type="ECO:0000256" key="7">
    <source>
        <dbReference type="ARBA" id="ARBA00023239"/>
    </source>
</evidence>
<comment type="subunit">
    <text evidence="2 10">Heterodimer of HisH and HisF.</text>
</comment>
<feature type="active site" evidence="10 11">
    <location>
        <position position="181"/>
    </location>
</feature>
<keyword evidence="10" id="KW-0963">Cytoplasm</keyword>
<keyword evidence="6 10" id="KW-0368">Histidine biosynthesis</keyword>
<comment type="catalytic activity">
    <reaction evidence="8 10">
        <text>5-[(5-phospho-1-deoxy-D-ribulos-1-ylimino)methylamino]-1-(5-phospho-beta-D-ribosyl)imidazole-4-carboxamide + L-glutamine = D-erythro-1-(imidazol-4-yl)glycerol 3-phosphate + 5-amino-1-(5-phospho-beta-D-ribosyl)imidazole-4-carboxamide + L-glutamate + H(+)</text>
        <dbReference type="Rhea" id="RHEA:24793"/>
        <dbReference type="ChEBI" id="CHEBI:15378"/>
        <dbReference type="ChEBI" id="CHEBI:29985"/>
        <dbReference type="ChEBI" id="CHEBI:58278"/>
        <dbReference type="ChEBI" id="CHEBI:58359"/>
        <dbReference type="ChEBI" id="CHEBI:58475"/>
        <dbReference type="ChEBI" id="CHEBI:58525"/>
        <dbReference type="EC" id="4.3.2.10"/>
    </reaction>
</comment>
<evidence type="ECO:0000256" key="8">
    <source>
        <dbReference type="ARBA" id="ARBA00047838"/>
    </source>
</evidence>
<dbReference type="PANTHER" id="PTHR42701">
    <property type="entry name" value="IMIDAZOLE GLYCEROL PHOSPHATE SYNTHASE SUBUNIT HISH"/>
    <property type="match status" value="1"/>
</dbReference>
<protein>
    <recommendedName>
        <fullName evidence="10">Imidazole glycerol phosphate synthase subunit HisH</fullName>
        <ecNumber evidence="10">4.3.2.10</ecNumber>
    </recommendedName>
    <alternativeName>
        <fullName evidence="10">IGP synthase glutaminase subunit</fullName>
        <ecNumber evidence="10">3.5.1.2</ecNumber>
    </alternativeName>
    <alternativeName>
        <fullName evidence="10">IGP synthase subunit HisH</fullName>
    </alternativeName>
    <alternativeName>
        <fullName evidence="10">ImGP synthase subunit HisH</fullName>
        <shortName evidence="10">IGPS subunit HisH</shortName>
    </alternativeName>
</protein>
<dbReference type="AlphaFoldDB" id="A0A941DW22"/>
<comment type="subcellular location">
    <subcellularLocation>
        <location evidence="10">Cytoplasm</location>
    </subcellularLocation>
</comment>
<dbReference type="GO" id="GO:0016829">
    <property type="term" value="F:lyase activity"/>
    <property type="evidence" value="ECO:0007669"/>
    <property type="project" value="UniProtKB-KW"/>
</dbReference>
<keyword evidence="3 10" id="KW-0028">Amino-acid biosynthesis</keyword>
<evidence type="ECO:0000259" key="12">
    <source>
        <dbReference type="Pfam" id="PF00117"/>
    </source>
</evidence>
<feature type="active site" description="Nucleophile" evidence="10 11">
    <location>
        <position position="79"/>
    </location>
</feature>
<evidence type="ECO:0000256" key="2">
    <source>
        <dbReference type="ARBA" id="ARBA00011152"/>
    </source>
</evidence>
<dbReference type="EMBL" id="JAGSOT010000069">
    <property type="protein sequence ID" value="MBR7797770.1"/>
    <property type="molecule type" value="Genomic_DNA"/>
</dbReference>
<dbReference type="Gene3D" id="3.40.50.880">
    <property type="match status" value="1"/>
</dbReference>
<dbReference type="SUPFAM" id="SSF52317">
    <property type="entry name" value="Class I glutamine amidotransferase-like"/>
    <property type="match status" value="1"/>
</dbReference>
<evidence type="ECO:0000256" key="10">
    <source>
        <dbReference type="HAMAP-Rule" id="MF_00278"/>
    </source>
</evidence>
<gene>
    <name evidence="10 13" type="primary">hisH</name>
    <name evidence="13" type="ORF">KCX74_17200</name>
</gene>
<comment type="function">
    <text evidence="10">IGPS catalyzes the conversion of PRFAR and glutamine to IGP, AICAR and glutamate. The HisH subunit catalyzes the hydrolysis of glutamine to glutamate and ammonia as part of the synthesis of IGP and AICAR. The resulting ammonia molecule is channeled to the active site of HisF.</text>
</comment>
<dbReference type="PRINTS" id="PR00097">
    <property type="entry name" value="ANTSNTHASEII"/>
</dbReference>
<accession>A0A941DW22</accession>
<dbReference type="GO" id="GO:0000107">
    <property type="term" value="F:imidazoleglycerol-phosphate synthase activity"/>
    <property type="evidence" value="ECO:0007669"/>
    <property type="project" value="UniProtKB-UniRule"/>
</dbReference>
<keyword evidence="7 10" id="KW-0456">Lyase</keyword>
<dbReference type="RefSeq" id="WP_026683105.1">
    <property type="nucleotide sequence ID" value="NZ_BAAACY010000022.1"/>
</dbReference>
<dbReference type="NCBIfam" id="TIGR01855">
    <property type="entry name" value="IMP_synth_hisH"/>
    <property type="match status" value="1"/>
</dbReference>
<evidence type="ECO:0000256" key="11">
    <source>
        <dbReference type="PIRSR" id="PIRSR000495-1"/>
    </source>
</evidence>
<sequence>MIAIIDYGAGNMKSLQFALNRKGLECCVTTEKKQILNSTAMILPGVGAFQDAMTTLKQKDLINTIKDETTKGKPLLGICLGMQLFYETSEEDGEWEGFGLLKGKVSRINYTVKVPHIGWNTLHMQRSSSICQNIPNNAFVYYVHSYAVKEYAYNSLVASTAYGGTIPAIVQQDHIIGMQFHPEKSGNVGLQLLANFGEMIS</sequence>
<name>A0A941DW22_9BACI</name>
<proteinExistence type="inferred from homology"/>
<evidence type="ECO:0000256" key="4">
    <source>
        <dbReference type="ARBA" id="ARBA00022801"/>
    </source>
</evidence>
<evidence type="ECO:0000256" key="9">
    <source>
        <dbReference type="ARBA" id="ARBA00049534"/>
    </source>
</evidence>
<reference evidence="13" key="1">
    <citation type="submission" date="2021-04" db="EMBL/GenBank/DDBJ databases">
        <title>Isolation and polyphasic classification of algal microorganism.</title>
        <authorList>
            <person name="Wang S."/>
        </authorList>
    </citation>
    <scope>NUCLEOTIDE SEQUENCE</scope>
    <source>
        <strain evidence="13">720a</strain>
    </source>
</reference>
<dbReference type="InterPro" id="IPR017926">
    <property type="entry name" value="GATASE"/>
</dbReference>
<dbReference type="Proteomes" id="UP000675284">
    <property type="component" value="Unassembled WGS sequence"/>
</dbReference>